<proteinExistence type="predicted"/>
<name>A0ACC2JMV6_9PEZI</name>
<keyword evidence="2" id="KW-1185">Reference proteome</keyword>
<evidence type="ECO:0000313" key="2">
    <source>
        <dbReference type="Proteomes" id="UP001153332"/>
    </source>
</evidence>
<sequence>MPSTVTLRRIEKAVTASAPTTVIKNYPVGPSFQDWAFPHQKAIKWSRPKNTDAHMFDPRCIITQTAGLVDKAYLIPAADENWFKVNAMFRYGNHGDVHQKHNTITLRHDLQSAFDSHLFAIVPKRNHYVVHHFHASEASTVEFALTYHNRIIVQGSGAIAPEFLFACFSRAVLMLVKPFIDQSPIHRFVARLHRIDEDGFGRQKYLMETEWLSPQQLIDQYGGGLTNSSSPTKRKRNGEKSLDRQ</sequence>
<comment type="caution">
    <text evidence="1">The sequence shown here is derived from an EMBL/GenBank/DDBJ whole genome shotgun (WGS) entry which is preliminary data.</text>
</comment>
<evidence type="ECO:0000313" key="1">
    <source>
        <dbReference type="EMBL" id="KAJ8128528.1"/>
    </source>
</evidence>
<dbReference type="Proteomes" id="UP001153332">
    <property type="component" value="Unassembled WGS sequence"/>
</dbReference>
<organism evidence="1 2">
    <name type="scientific">Lasiodiplodia mahajangana</name>
    <dbReference type="NCBI Taxonomy" id="1108764"/>
    <lineage>
        <taxon>Eukaryota</taxon>
        <taxon>Fungi</taxon>
        <taxon>Dikarya</taxon>
        <taxon>Ascomycota</taxon>
        <taxon>Pezizomycotina</taxon>
        <taxon>Dothideomycetes</taxon>
        <taxon>Dothideomycetes incertae sedis</taxon>
        <taxon>Botryosphaeriales</taxon>
        <taxon>Botryosphaeriaceae</taxon>
        <taxon>Lasiodiplodia</taxon>
    </lineage>
</organism>
<accession>A0ACC2JMV6</accession>
<dbReference type="EMBL" id="JAPUUL010001039">
    <property type="protein sequence ID" value="KAJ8128528.1"/>
    <property type="molecule type" value="Genomic_DNA"/>
</dbReference>
<gene>
    <name evidence="1" type="ORF">O1611_g5107</name>
</gene>
<reference evidence="1" key="1">
    <citation type="submission" date="2022-12" db="EMBL/GenBank/DDBJ databases">
        <title>Genome Sequence of Lasiodiplodia mahajangana.</title>
        <authorList>
            <person name="Buettner E."/>
        </authorList>
    </citation>
    <scope>NUCLEOTIDE SEQUENCE</scope>
    <source>
        <strain evidence="1">VT137</strain>
    </source>
</reference>
<protein>
    <submittedName>
        <fullName evidence="1">Uncharacterized protein</fullName>
    </submittedName>
</protein>